<feature type="non-terminal residue" evidence="1">
    <location>
        <position position="153"/>
    </location>
</feature>
<protein>
    <submittedName>
        <fullName evidence="1">Uncharacterized protein</fullName>
    </submittedName>
</protein>
<comment type="caution">
    <text evidence="1">The sequence shown here is derived from an EMBL/GenBank/DDBJ whole genome shotgun (WGS) entry which is preliminary data.</text>
</comment>
<evidence type="ECO:0000313" key="1">
    <source>
        <dbReference type="EMBL" id="KAI7727946.1"/>
    </source>
</evidence>
<keyword evidence="2" id="KW-1185">Reference proteome</keyword>
<proteinExistence type="predicted"/>
<accession>A0AAD5G561</accession>
<gene>
    <name evidence="1" type="ORF">M8C21_015488</name>
</gene>
<dbReference type="EMBL" id="JAMZMK010011285">
    <property type="protein sequence ID" value="KAI7727946.1"/>
    <property type="molecule type" value="Genomic_DNA"/>
</dbReference>
<sequence>SHSYQNPIRRCLVVMVSLGRRRKIQPRGLYKLLTAENQNNGSVNDSSSSPSFYELELYFSGIFKMVMLPILGQLSDEYGAFGFDKNPKHGWCRFNCFSGKDAPVSELVDFNCATHSSKEADAEMDKLYFSSHLLDLPATIDEEDVAKFTDAIA</sequence>
<evidence type="ECO:0000313" key="2">
    <source>
        <dbReference type="Proteomes" id="UP001206925"/>
    </source>
</evidence>
<dbReference type="AlphaFoldDB" id="A0AAD5G561"/>
<dbReference type="Proteomes" id="UP001206925">
    <property type="component" value="Unassembled WGS sequence"/>
</dbReference>
<organism evidence="1 2">
    <name type="scientific">Ambrosia artemisiifolia</name>
    <name type="common">Common ragweed</name>
    <dbReference type="NCBI Taxonomy" id="4212"/>
    <lineage>
        <taxon>Eukaryota</taxon>
        <taxon>Viridiplantae</taxon>
        <taxon>Streptophyta</taxon>
        <taxon>Embryophyta</taxon>
        <taxon>Tracheophyta</taxon>
        <taxon>Spermatophyta</taxon>
        <taxon>Magnoliopsida</taxon>
        <taxon>eudicotyledons</taxon>
        <taxon>Gunneridae</taxon>
        <taxon>Pentapetalae</taxon>
        <taxon>asterids</taxon>
        <taxon>campanulids</taxon>
        <taxon>Asterales</taxon>
        <taxon>Asteraceae</taxon>
        <taxon>Asteroideae</taxon>
        <taxon>Heliantheae alliance</taxon>
        <taxon>Heliantheae</taxon>
        <taxon>Ambrosia</taxon>
    </lineage>
</organism>
<name>A0AAD5G561_AMBAR</name>
<reference evidence="1" key="1">
    <citation type="submission" date="2022-06" db="EMBL/GenBank/DDBJ databases">
        <title>Uncovering the hologenomic basis of an extraordinary plant invasion.</title>
        <authorList>
            <person name="Bieker V.C."/>
            <person name="Martin M.D."/>
            <person name="Gilbert T."/>
            <person name="Hodgins K."/>
            <person name="Battlay P."/>
            <person name="Petersen B."/>
            <person name="Wilson J."/>
        </authorList>
    </citation>
    <scope>NUCLEOTIDE SEQUENCE</scope>
    <source>
        <strain evidence="1">AA19_3_7</strain>
        <tissue evidence="1">Leaf</tissue>
    </source>
</reference>